<feature type="region of interest" description="Disordered" evidence="11">
    <location>
        <begin position="1492"/>
        <end position="1522"/>
    </location>
</feature>
<evidence type="ECO:0000256" key="3">
    <source>
        <dbReference type="ARBA" id="ARBA00006006"/>
    </source>
</evidence>
<evidence type="ECO:0000256" key="5">
    <source>
        <dbReference type="ARBA" id="ARBA00022670"/>
    </source>
</evidence>
<gene>
    <name evidence="14" type="ORF">QTG54_013486</name>
</gene>
<dbReference type="Pfam" id="PF02128">
    <property type="entry name" value="Peptidase_M36"/>
    <property type="match status" value="1"/>
</dbReference>
<evidence type="ECO:0000256" key="6">
    <source>
        <dbReference type="ARBA" id="ARBA00022723"/>
    </source>
</evidence>
<protein>
    <submittedName>
        <fullName evidence="14">Extracellular metalloproteinase</fullName>
        <ecNumber evidence="14">3.4.24.-</ecNumber>
    </submittedName>
</protein>
<dbReference type="GO" id="GO:0005615">
    <property type="term" value="C:extracellular space"/>
    <property type="evidence" value="ECO:0007669"/>
    <property type="project" value="InterPro"/>
</dbReference>
<dbReference type="SUPFAM" id="SSF52025">
    <property type="entry name" value="PA domain"/>
    <property type="match status" value="2"/>
</dbReference>
<dbReference type="PANTHER" id="PTHR33478">
    <property type="entry name" value="EXTRACELLULAR METALLOPROTEINASE MEP"/>
    <property type="match status" value="1"/>
</dbReference>
<organism evidence="14 15">
    <name type="scientific">Skeletonema marinoi</name>
    <dbReference type="NCBI Taxonomy" id="267567"/>
    <lineage>
        <taxon>Eukaryota</taxon>
        <taxon>Sar</taxon>
        <taxon>Stramenopiles</taxon>
        <taxon>Ochrophyta</taxon>
        <taxon>Bacillariophyta</taxon>
        <taxon>Coscinodiscophyceae</taxon>
        <taxon>Thalassiosirophycidae</taxon>
        <taxon>Thalassiosirales</taxon>
        <taxon>Skeletonemataceae</taxon>
        <taxon>Skeletonema</taxon>
        <taxon>Skeletonema marinoi-dohrnii complex</taxon>
    </lineage>
</organism>
<dbReference type="Gene3D" id="3.50.30.30">
    <property type="match status" value="2"/>
</dbReference>
<feature type="domain" description="PA" evidence="13">
    <location>
        <begin position="551"/>
        <end position="634"/>
    </location>
</feature>
<keyword evidence="8" id="KW-0862">Zinc</keyword>
<dbReference type="Proteomes" id="UP001224775">
    <property type="component" value="Unassembled WGS sequence"/>
</dbReference>
<dbReference type="Gene3D" id="3.10.170.10">
    <property type="match status" value="1"/>
</dbReference>
<dbReference type="InterPro" id="IPR050371">
    <property type="entry name" value="Fungal_virulence_M36"/>
</dbReference>
<comment type="subcellular location">
    <subcellularLocation>
        <location evidence="2">Secreted</location>
    </subcellularLocation>
</comment>
<evidence type="ECO:0000259" key="13">
    <source>
        <dbReference type="Pfam" id="PF02225"/>
    </source>
</evidence>
<feature type="domain" description="PA" evidence="13">
    <location>
        <begin position="1058"/>
        <end position="1135"/>
    </location>
</feature>
<dbReference type="GO" id="GO:0006508">
    <property type="term" value="P:proteolysis"/>
    <property type="evidence" value="ECO:0007669"/>
    <property type="project" value="UniProtKB-KW"/>
</dbReference>
<dbReference type="CDD" id="cd04818">
    <property type="entry name" value="PA_subtilisin_1"/>
    <property type="match status" value="1"/>
</dbReference>
<evidence type="ECO:0000256" key="1">
    <source>
        <dbReference type="ARBA" id="ARBA00001947"/>
    </source>
</evidence>
<feature type="compositionally biased region" description="Acidic residues" evidence="11">
    <location>
        <begin position="1500"/>
        <end position="1522"/>
    </location>
</feature>
<keyword evidence="15" id="KW-1185">Reference proteome</keyword>
<evidence type="ECO:0000256" key="4">
    <source>
        <dbReference type="ARBA" id="ARBA00022525"/>
    </source>
</evidence>
<dbReference type="GO" id="GO:0008270">
    <property type="term" value="F:zinc ion binding"/>
    <property type="evidence" value="ECO:0007669"/>
    <property type="project" value="InterPro"/>
</dbReference>
<evidence type="ECO:0000256" key="12">
    <source>
        <dbReference type="SAM" id="Phobius"/>
    </source>
</evidence>
<keyword evidence="6" id="KW-0479">Metal-binding</keyword>
<dbReference type="InterPro" id="IPR001842">
    <property type="entry name" value="Peptidase_M36"/>
</dbReference>
<dbReference type="PANTHER" id="PTHR33478:SF1">
    <property type="entry name" value="EXTRACELLULAR METALLOPROTEINASE MEP"/>
    <property type="match status" value="1"/>
</dbReference>
<proteinExistence type="inferred from homology"/>
<keyword evidence="12" id="KW-0812">Transmembrane</keyword>
<feature type="region of interest" description="Disordered" evidence="11">
    <location>
        <begin position="1345"/>
        <end position="1394"/>
    </location>
</feature>
<keyword evidence="5" id="KW-0645">Protease</keyword>
<keyword evidence="10" id="KW-0865">Zymogen</keyword>
<comment type="similarity">
    <text evidence="3">Belongs to the peptidase M36 family.</text>
</comment>
<keyword evidence="7 14" id="KW-0378">Hydrolase</keyword>
<feature type="transmembrane region" description="Helical" evidence="12">
    <location>
        <begin position="1397"/>
        <end position="1420"/>
    </location>
</feature>
<evidence type="ECO:0000256" key="10">
    <source>
        <dbReference type="ARBA" id="ARBA00023145"/>
    </source>
</evidence>
<name>A0AAD9D7J2_9STRA</name>
<keyword evidence="12" id="KW-1133">Transmembrane helix</keyword>
<keyword evidence="4" id="KW-0964">Secreted</keyword>
<evidence type="ECO:0000256" key="11">
    <source>
        <dbReference type="SAM" id="MobiDB-lite"/>
    </source>
</evidence>
<evidence type="ECO:0000313" key="15">
    <source>
        <dbReference type="Proteomes" id="UP001224775"/>
    </source>
</evidence>
<comment type="caution">
    <text evidence="14">The sequence shown here is derived from an EMBL/GenBank/DDBJ whole genome shotgun (WGS) entry which is preliminary data.</text>
</comment>
<dbReference type="InterPro" id="IPR027268">
    <property type="entry name" value="Peptidase_M4/M1_CTD_sf"/>
</dbReference>
<sequence>MASTTLKRVIGCIIIATLCCAAYFQLFNRTTIITSDGPNAQEIIAAAEAIRNAAVAQPHKFGIQKADVHTLRVTDSVPSSKAGVRHVYLAQEVGGVPISNTLLSTVVALAPSSDDGDSLGDGNYNYLRATSNQFATSSKSITNANNKDDVVKMVSLKHGQALVKNADNCINTKIPVLSAEEALSLAVNEILGVKNANFRRRNLKADEVGYSNNKDVRQKSVFEPHDGISINDTPCQLSYWSIANNGSTDEDDCDVRLAWECTVKPNRTNYMHIFVDAVDGDIINLSKFGPSDENDEKDAKDYEVGSHMQQHADPSRRRLSAFSAVQYPKENPCPSCPRFGRTVPGSDRTFDVEDIEPLSLVRDPEFIDSSPNGWLKIGDTTYDETRGNNARVAFSIQQDSSDPYASGVTAFATDSSSNVFDYSHQSVVHEDSIGLNTHVSASLEAAVVNAFYWSNIIHDIFYQYGFNEESGNFQEENFGRGGKGGDSMLVEVRETSVFNNAFFVGSKDGENPILLLYLFLKSDETVLEVDGNEYKATPFSFGPTEFNLSDAPLVSARGRVCQYLKDNVYAGSIVVIVGGNCSYSSKVRNAQNRGAAAVILVVDPWNMPAFSMSDADDSIYIPSVSITKEEAERLLASLQPTSKSSLGPGLIVRDGAFDNSITIHEYCHGITMRLTGGPSTTMCLNPDTSRELGKEGWEDMCSLFITATNTTGRTRTIGSFATWSLWGIRSFPYSTDMTVNPTTYGRLNRNPGSHFLGTIFGSMLWELYWAMQSFEEENGRMGFNENKYDSETGGSNIAMQLIVEGLKIQPCSPSFVQSRDAILLADLLLYDGKYKCVIWESFAKRGLGESAVPSPFGATLNVTEAFDVPTYCMGPSLSLTSHTYSIVDGDGDSFIDACELVKVKFSIQNTGFGILTDLQLVGVSSNVGTATLLNQLPMELLHLSEGAQMSIDVDLKIDGLVFGQPLELEAKFTALEAVEPLSIFITFTETSTGVVAKEKVVWDFGVGDHDWTSIDGYFSMESSRSPLTVGNIAYYSPVAKFGPQKFSIVDAYIQEGLSLGCEEVDDGDGRYAGSVVLVERGECDFTVKAQNAQNGGALGVIISNYVDEYPFNMGEQNPDITIPAVMVGYTAGQRIKRSIYKDLVTLSYDAERKEILSSHLSLPEQCNRVRSPSFVLLDNSSISIWVNYGIDGMAESNSVYDRANVGLFSKGKRVAIAPDDGHRYNSYGTVNTKNVETTCPAPGIIGWRKGTGSAFKKVVFSSDALQDTSMIGEIVELDIALASGVGTHGSYFSIQKVELTNVGLLKPDEGNGLCSPPPAAPLPPFSSPSFSDNLNLGVNYTVTAPSLPDGEDDLSEGVTKPSLPDGSGTQEEGGINPGKDDLSEGNTSEDEGRDRGLGGGLIFVIIFLFAIPVAMLAYLTHKSRRKVPERNFCEIANGSDLENPMHALDAVEVSLSTAVIPSSVQSKTVVKESQSDTTAERTFSALTESLSSSFASSTTSEEEKDDDDESLGLQSDDDAVDDEGASRMLSFINVFM</sequence>
<dbReference type="InterPro" id="IPR003137">
    <property type="entry name" value="PA_domain"/>
</dbReference>
<comment type="cofactor">
    <cofactor evidence="1">
        <name>Zn(2+)</name>
        <dbReference type="ChEBI" id="CHEBI:29105"/>
    </cofactor>
</comment>
<evidence type="ECO:0000256" key="8">
    <source>
        <dbReference type="ARBA" id="ARBA00022833"/>
    </source>
</evidence>
<dbReference type="EMBL" id="JATAAI010000032">
    <property type="protein sequence ID" value="KAK1735780.1"/>
    <property type="molecule type" value="Genomic_DNA"/>
</dbReference>
<dbReference type="GO" id="GO:0004222">
    <property type="term" value="F:metalloendopeptidase activity"/>
    <property type="evidence" value="ECO:0007669"/>
    <property type="project" value="InterPro"/>
</dbReference>
<accession>A0AAD9D7J2</accession>
<dbReference type="Gene3D" id="1.10.390.10">
    <property type="entry name" value="Neutral Protease Domain 2"/>
    <property type="match status" value="1"/>
</dbReference>
<evidence type="ECO:0000256" key="7">
    <source>
        <dbReference type="ARBA" id="ARBA00022801"/>
    </source>
</evidence>
<evidence type="ECO:0000313" key="14">
    <source>
        <dbReference type="EMBL" id="KAK1735780.1"/>
    </source>
</evidence>
<dbReference type="InterPro" id="IPR046450">
    <property type="entry name" value="PA_dom_sf"/>
</dbReference>
<evidence type="ECO:0000256" key="9">
    <source>
        <dbReference type="ARBA" id="ARBA00023049"/>
    </source>
</evidence>
<reference evidence="14" key="1">
    <citation type="submission" date="2023-06" db="EMBL/GenBank/DDBJ databases">
        <title>Survivors Of The Sea: Transcriptome response of Skeletonema marinoi to long-term dormancy.</title>
        <authorList>
            <person name="Pinder M.I.M."/>
            <person name="Kourtchenko O."/>
            <person name="Robertson E.K."/>
            <person name="Larsson T."/>
            <person name="Maumus F."/>
            <person name="Osuna-Cruz C.M."/>
            <person name="Vancaester E."/>
            <person name="Stenow R."/>
            <person name="Vandepoele K."/>
            <person name="Ploug H."/>
            <person name="Bruchert V."/>
            <person name="Godhe A."/>
            <person name="Topel M."/>
        </authorList>
    </citation>
    <scope>NUCLEOTIDE SEQUENCE</scope>
    <source>
        <strain evidence="14">R05AC</strain>
    </source>
</reference>
<keyword evidence="9 14" id="KW-0482">Metalloprotease</keyword>
<keyword evidence="12" id="KW-0472">Membrane</keyword>
<dbReference type="Pfam" id="PF02225">
    <property type="entry name" value="PA"/>
    <property type="match status" value="2"/>
</dbReference>
<evidence type="ECO:0000256" key="2">
    <source>
        <dbReference type="ARBA" id="ARBA00004613"/>
    </source>
</evidence>
<dbReference type="EC" id="3.4.24.-" evidence="14"/>
<dbReference type="SUPFAM" id="SSF55486">
    <property type="entry name" value="Metalloproteases ('zincins'), catalytic domain"/>
    <property type="match status" value="1"/>
</dbReference>